<keyword evidence="6 8" id="KW-1133">Transmembrane helix</keyword>
<feature type="transmembrane region" description="Helical" evidence="8">
    <location>
        <begin position="248"/>
        <end position="265"/>
    </location>
</feature>
<keyword evidence="4 8" id="KW-0337">GPI-anchor biosynthesis</keyword>
<feature type="transmembrane region" description="Helical" evidence="8">
    <location>
        <begin position="416"/>
        <end position="439"/>
    </location>
</feature>
<evidence type="ECO:0000256" key="5">
    <source>
        <dbReference type="ARBA" id="ARBA00022692"/>
    </source>
</evidence>
<keyword evidence="8" id="KW-0808">Transferase</keyword>
<feature type="transmembrane region" description="Helical" evidence="8">
    <location>
        <begin position="511"/>
        <end position="529"/>
    </location>
</feature>
<dbReference type="OrthoDB" id="15270at2759"/>
<keyword evidence="5 8" id="KW-0812">Transmembrane</keyword>
<dbReference type="GO" id="GO:0032216">
    <property type="term" value="F:glucosaminyl-phosphatidylinositol O-acyltransferase activity"/>
    <property type="evidence" value="ECO:0007669"/>
    <property type="project" value="TreeGrafter"/>
</dbReference>
<feature type="transmembrane region" description="Helical" evidence="8">
    <location>
        <begin position="54"/>
        <end position="73"/>
    </location>
</feature>
<dbReference type="PANTHER" id="PTHR20661">
    <property type="entry name" value="PHOSPHATIDYLINOSITOL-GLYCAN BIOSYNTHESIS CLASS W PROTEIN"/>
    <property type="match status" value="1"/>
</dbReference>
<evidence type="ECO:0000256" key="3">
    <source>
        <dbReference type="ARBA" id="ARBA00007559"/>
    </source>
</evidence>
<feature type="transmembrane region" description="Helical" evidence="8">
    <location>
        <begin position="384"/>
        <end position="404"/>
    </location>
</feature>
<dbReference type="GO" id="GO:0072659">
    <property type="term" value="P:protein localization to plasma membrane"/>
    <property type="evidence" value="ECO:0007669"/>
    <property type="project" value="TreeGrafter"/>
</dbReference>
<feature type="transmembrane region" description="Helical" evidence="8">
    <location>
        <begin position="144"/>
        <end position="160"/>
    </location>
</feature>
<comment type="pathway">
    <text evidence="2 8">Glycolipid biosynthesis; glycosylphosphatidylinositol-anchor biosynthesis.</text>
</comment>
<comment type="subcellular location">
    <subcellularLocation>
        <location evidence="8">Endoplasmic reticulum membrane</location>
        <topology evidence="8">Multi-pass membrane protein</topology>
    </subcellularLocation>
    <subcellularLocation>
        <location evidence="1">Membrane</location>
        <topology evidence="1">Multi-pass membrane protein</topology>
    </subcellularLocation>
</comment>
<evidence type="ECO:0000256" key="4">
    <source>
        <dbReference type="ARBA" id="ARBA00022502"/>
    </source>
</evidence>
<protein>
    <recommendedName>
        <fullName evidence="8">GPI-anchored wall transfer protein</fullName>
        <ecNumber evidence="8">2.3.-.-</ecNumber>
    </recommendedName>
</protein>
<keyword evidence="7 8" id="KW-0472">Membrane</keyword>
<dbReference type="EC" id="2.3.-.-" evidence="8"/>
<comment type="similarity">
    <text evidence="3 8">Belongs to the PIGW family.</text>
</comment>
<evidence type="ECO:0000256" key="2">
    <source>
        <dbReference type="ARBA" id="ARBA00004687"/>
    </source>
</evidence>
<keyword evidence="8" id="KW-0256">Endoplasmic reticulum</keyword>
<evidence type="ECO:0000256" key="6">
    <source>
        <dbReference type="ARBA" id="ARBA00022989"/>
    </source>
</evidence>
<feature type="region of interest" description="Disordered" evidence="9">
    <location>
        <begin position="106"/>
        <end position="130"/>
    </location>
</feature>
<evidence type="ECO:0000256" key="8">
    <source>
        <dbReference type="RuleBase" id="RU280819"/>
    </source>
</evidence>
<name>A0A1X6MLW8_9APHY</name>
<accession>A0A1X6MLW8</accession>
<dbReference type="STRING" id="670580.A0A1X6MLW8"/>
<dbReference type="PANTHER" id="PTHR20661:SF0">
    <property type="entry name" value="PHOSPHATIDYLINOSITOL-GLYCAN BIOSYNTHESIS CLASS W PROTEIN"/>
    <property type="match status" value="1"/>
</dbReference>
<dbReference type="EMBL" id="KZ110608">
    <property type="protein sequence ID" value="OSX57431.1"/>
    <property type="molecule type" value="Genomic_DNA"/>
</dbReference>
<dbReference type="AlphaFoldDB" id="A0A1X6MLW8"/>
<dbReference type="GO" id="GO:0005789">
    <property type="term" value="C:endoplasmic reticulum membrane"/>
    <property type="evidence" value="ECO:0007669"/>
    <property type="project" value="UniProtKB-SubCell"/>
</dbReference>
<feature type="transmembrane region" description="Helical" evidence="8">
    <location>
        <begin position="23"/>
        <end position="42"/>
    </location>
</feature>
<evidence type="ECO:0000256" key="9">
    <source>
        <dbReference type="SAM" id="MobiDB-lite"/>
    </source>
</evidence>
<evidence type="ECO:0000313" key="10">
    <source>
        <dbReference type="EMBL" id="OSX57431.1"/>
    </source>
</evidence>
<dbReference type="UniPathway" id="UPA00196"/>
<sequence>MSNATDYKSSKEAFVSGMTGSSIAHINMLSLASPMSILLYFLIRRILPNHSLALYKDFVILVVPLLVSITFFAETPMSTVKALLPWLLWCSWTLFARRENAIPLPSSRNPVTPSPSQGGISQEEETPTATREQLAPLTVYRSQMLLLTMLCILAVDFPIFPRSLAKCEDFGVSLVSSMDLGVGSFVFSQGIVSAAPIVKDPAHLKMPLTTKVLAVAWKCLPVVVLGLLRTLSVKGMEYPEHVTEYGVHWNFFITLAILPILQALLHPLMTRASIVFLGVAAGTLHQVLLNKGLMDYIFSAPRVGIVSANKEGLVSLTGYLAIHLLGLSIGTLILPPTPSHFRRRIRELRHGGHGHRSSHSDEAPPSVDIVTPAARENDKTAIELCSYAVLWWTVLGALQFFNVGGGISRRLVNVQYIVWVTAYNTTFLLCYVLLDLAFFSAPHNTSYYSPVSKLKVRPDPALAERRKYAIAWAVPPLLAAVNKNGLALFVLANLATGLVNMILPTMYMSNWLAFSILLGYAFGIAGLAWKFRHKRLVAL</sequence>
<feature type="transmembrane region" description="Helical" evidence="8">
    <location>
        <begin position="313"/>
        <end position="334"/>
    </location>
</feature>
<evidence type="ECO:0000256" key="1">
    <source>
        <dbReference type="ARBA" id="ARBA00004141"/>
    </source>
</evidence>
<dbReference type="GeneID" id="36333241"/>
<keyword evidence="11" id="KW-1185">Reference proteome</keyword>
<comment type="function">
    <text evidence="8">A acetyltransferase, which acetylates the inositol ring of phosphatidylinositol during biosynthesis of GPI-anchor.</text>
</comment>
<reference evidence="10 11" key="1">
    <citation type="submission" date="2017-04" db="EMBL/GenBank/DDBJ databases">
        <title>Genome Sequence of the Model Brown-Rot Fungus Postia placenta SB12.</title>
        <authorList>
            <consortium name="DOE Joint Genome Institute"/>
            <person name="Gaskell J."/>
            <person name="Kersten P."/>
            <person name="Larrondo L.F."/>
            <person name="Canessa P."/>
            <person name="Martinez D."/>
            <person name="Hibbett D."/>
            <person name="Schmoll M."/>
            <person name="Kubicek C.P."/>
            <person name="Martinez A.T."/>
            <person name="Yadav J."/>
            <person name="Master E."/>
            <person name="Magnuson J.K."/>
            <person name="James T."/>
            <person name="Yaver D."/>
            <person name="Berka R."/>
            <person name="Labutti K."/>
            <person name="Lipzen A."/>
            <person name="Aerts A."/>
            <person name="Barry K."/>
            <person name="Henrissat B."/>
            <person name="Blanchette R."/>
            <person name="Grigoriev I."/>
            <person name="Cullen D."/>
        </authorList>
    </citation>
    <scope>NUCLEOTIDE SEQUENCE [LARGE SCALE GENOMIC DNA]</scope>
    <source>
        <strain evidence="10 11">MAD-698-R-SB12</strain>
    </source>
</reference>
<dbReference type="Pfam" id="PF06423">
    <property type="entry name" value="GWT1"/>
    <property type="match status" value="1"/>
</dbReference>
<keyword evidence="8" id="KW-0012">Acyltransferase</keyword>
<dbReference type="RefSeq" id="XP_024334225.1">
    <property type="nucleotide sequence ID" value="XM_024488292.1"/>
</dbReference>
<evidence type="ECO:0000313" key="11">
    <source>
        <dbReference type="Proteomes" id="UP000194127"/>
    </source>
</evidence>
<evidence type="ECO:0000256" key="7">
    <source>
        <dbReference type="ARBA" id="ARBA00023136"/>
    </source>
</evidence>
<gene>
    <name evidence="10" type="ORF">POSPLADRAFT_1174483</name>
</gene>
<feature type="transmembrane region" description="Helical" evidence="8">
    <location>
        <begin position="180"/>
        <end position="198"/>
    </location>
</feature>
<feature type="transmembrane region" description="Helical" evidence="8">
    <location>
        <begin position="272"/>
        <end position="293"/>
    </location>
</feature>
<dbReference type="Proteomes" id="UP000194127">
    <property type="component" value="Unassembled WGS sequence"/>
</dbReference>
<dbReference type="GO" id="GO:0006506">
    <property type="term" value="P:GPI anchor biosynthetic process"/>
    <property type="evidence" value="ECO:0007669"/>
    <property type="project" value="UniProtKB-UniPathway"/>
</dbReference>
<proteinExistence type="inferred from homology"/>
<dbReference type="PIRSF" id="PIRSF017321">
    <property type="entry name" value="GWT1"/>
    <property type="match status" value="1"/>
</dbReference>
<feature type="compositionally biased region" description="Polar residues" evidence="9">
    <location>
        <begin position="106"/>
        <end position="120"/>
    </location>
</feature>
<feature type="transmembrane region" description="Helical" evidence="8">
    <location>
        <begin position="210"/>
        <end position="228"/>
    </location>
</feature>
<dbReference type="InterPro" id="IPR009447">
    <property type="entry name" value="PIGW/GWT1"/>
</dbReference>
<organism evidence="10 11">
    <name type="scientific">Postia placenta MAD-698-R-SB12</name>
    <dbReference type="NCBI Taxonomy" id="670580"/>
    <lineage>
        <taxon>Eukaryota</taxon>
        <taxon>Fungi</taxon>
        <taxon>Dikarya</taxon>
        <taxon>Basidiomycota</taxon>
        <taxon>Agaricomycotina</taxon>
        <taxon>Agaricomycetes</taxon>
        <taxon>Polyporales</taxon>
        <taxon>Adustoporiaceae</taxon>
        <taxon>Rhodonia</taxon>
    </lineage>
</organism>